<evidence type="ECO:0000256" key="12">
    <source>
        <dbReference type="ARBA" id="ARBA00022707"/>
    </source>
</evidence>
<keyword evidence="8 28" id="KW-1048">Host nucleus</keyword>
<comment type="similarity">
    <text evidence="3">Belongs to the primate lentivirus group gag polyprotein family.</text>
</comment>
<keyword evidence="5" id="KW-1032">Host cell membrane</keyword>
<evidence type="ECO:0000256" key="29">
    <source>
        <dbReference type="SAM" id="MobiDB-lite"/>
    </source>
</evidence>
<dbReference type="InterPro" id="IPR010999">
    <property type="entry name" value="Retrovr_matrix"/>
</dbReference>
<dbReference type="Pfam" id="PF19317">
    <property type="entry name" value="Gag_p24_C"/>
    <property type="match status" value="1"/>
</dbReference>
<evidence type="ECO:0000256" key="13">
    <source>
        <dbReference type="ARBA" id="ARBA00022723"/>
    </source>
</evidence>
<dbReference type="Pfam" id="PF00098">
    <property type="entry name" value="zf-CCHC"/>
    <property type="match status" value="2"/>
</dbReference>
<keyword evidence="23" id="KW-0472">Membrane</keyword>
<comment type="subcellular location">
    <molecule>Matrix protein p17</molecule>
    <subcellularLocation>
        <location evidence="28">Virion membrane</location>
        <topology evidence="28">Lipid-anchor</topology>
    </subcellularLocation>
    <subcellularLocation>
        <location evidence="28">Host nucleus</location>
    </subcellularLocation>
    <subcellularLocation>
        <location evidence="28">Host cytoplasm</location>
    </subcellularLocation>
</comment>
<dbReference type="Pfam" id="PF08705">
    <property type="entry name" value="Gag_p6"/>
    <property type="match status" value="1"/>
</dbReference>
<evidence type="ECO:0000256" key="24">
    <source>
        <dbReference type="ARBA" id="ARBA00023200"/>
    </source>
</evidence>
<comment type="PTM">
    <molecule>Gag-Pol polyprotein</molecule>
    <text evidence="28">Specific enzymatic cleavages by the viral protease yield mature proteins.</text>
</comment>
<dbReference type="SUPFAM" id="SSF57756">
    <property type="entry name" value="Retrovirus zinc finger-like domains"/>
    <property type="match status" value="1"/>
</dbReference>
<evidence type="ECO:0000256" key="10">
    <source>
        <dbReference type="ARBA" id="ARBA00022612"/>
    </source>
</evidence>
<dbReference type="InterPro" id="IPR008919">
    <property type="entry name" value="Retrov_capsid_N"/>
</dbReference>
<dbReference type="SMART" id="SM00343">
    <property type="entry name" value="ZnF_C2HC"/>
    <property type="match status" value="2"/>
</dbReference>
<keyword evidence="17 28" id="KW-0862">Zinc</keyword>
<reference evidence="31 32" key="1">
    <citation type="journal article" date="2016" name="AIDS Res. Hum. Retroviruses">
        <title>Phylogenetic Analysis of Ethiopian HIV-1 Subtype C Near Full-Length Genomes Reveals High Intrasubtype Diversity and a Strong Geographical Cluster.</title>
        <authorList>
            <person name="Amogne W."/>
            <person name="Bontell I."/>
            <person name="Grossmann S."/>
            <person name="Aderaye G."/>
            <person name="Lindquist L."/>
            <person name="Sonnerborg A."/>
            <person name="Neogi U."/>
        </authorList>
    </citation>
    <scope>NUCLEOTIDE SEQUENCE [LARGE SCALE GENOMIC DNA]</scope>
    <source>
        <strain evidence="31">ET171</strain>
    </source>
</reference>
<dbReference type="Pfam" id="PF00607">
    <property type="entry name" value="Gag_p24"/>
    <property type="match status" value="1"/>
</dbReference>
<evidence type="ECO:0000256" key="9">
    <source>
        <dbReference type="ARBA" id="ARBA00022581"/>
    </source>
</evidence>
<evidence type="ECO:0000256" key="22">
    <source>
        <dbReference type="ARBA" id="ARBA00023086"/>
    </source>
</evidence>
<dbReference type="GO" id="GO:0055036">
    <property type="term" value="C:virion membrane"/>
    <property type="evidence" value="ECO:0007669"/>
    <property type="project" value="UniProtKB-SubCell"/>
</dbReference>
<evidence type="ECO:0000256" key="5">
    <source>
        <dbReference type="ARBA" id="ARBA00022511"/>
    </source>
</evidence>
<keyword evidence="14" id="KW-0677">Repeat</keyword>
<keyword evidence="7 28" id="KW-0167">Capsid protein</keyword>
<dbReference type="InterPro" id="IPR050195">
    <property type="entry name" value="Primate_lentivir_Gag_pol-like"/>
</dbReference>
<evidence type="ECO:0000256" key="7">
    <source>
        <dbReference type="ARBA" id="ARBA00022561"/>
    </source>
</evidence>
<gene>
    <name evidence="31" type="primary">gag</name>
</gene>
<feature type="region of interest" description="Disordered" evidence="29">
    <location>
        <begin position="104"/>
        <end position="125"/>
    </location>
</feature>
<dbReference type="Gene3D" id="1.10.1200.30">
    <property type="match status" value="1"/>
</dbReference>
<dbReference type="Gene3D" id="1.10.150.90">
    <property type="entry name" value="Immunodeficiency lentiviruses, gag gene matrix protein p17"/>
    <property type="match status" value="1"/>
</dbReference>
<dbReference type="InterPro" id="IPR045345">
    <property type="entry name" value="Gag_p24_C"/>
</dbReference>
<dbReference type="GO" id="GO:0075523">
    <property type="term" value="P:viral translational frameshifting"/>
    <property type="evidence" value="ECO:0007669"/>
    <property type="project" value="UniProtKB-KW"/>
</dbReference>
<dbReference type="Gene3D" id="6.10.250.390">
    <property type="match status" value="1"/>
</dbReference>
<dbReference type="GO" id="GO:0042025">
    <property type="term" value="C:host cell nucleus"/>
    <property type="evidence" value="ECO:0007669"/>
    <property type="project" value="UniProtKB-SubCell"/>
</dbReference>
<dbReference type="GO" id="GO:0005198">
    <property type="term" value="F:structural molecule activity"/>
    <property type="evidence" value="ECO:0007669"/>
    <property type="project" value="InterPro"/>
</dbReference>
<comment type="subcellular location">
    <subcellularLocation>
        <location evidence="1">Host cell membrane</location>
        <topology evidence="1">Lipid-anchor</topology>
    </subcellularLocation>
    <subcellularLocation>
        <location evidence="2">Host endosome</location>
        <location evidence="2">Host multivesicular body</location>
    </subcellularLocation>
    <subcellularLocation>
        <location evidence="26">Virion membrane</location>
        <topology evidence="26">Lipid-anchor</topology>
    </subcellularLocation>
    <subcellularLocation>
        <location evidence="28">Virion</location>
    </subcellularLocation>
    <subcellularLocation>
        <location evidence="28">Host cytoplasm</location>
    </subcellularLocation>
    <subcellularLocation>
        <location evidence="28">Host nucleus</location>
    </subcellularLocation>
</comment>
<evidence type="ECO:0000256" key="2">
    <source>
        <dbReference type="ARBA" id="ARBA00004560"/>
    </source>
</evidence>
<sequence length="494" mass="55567">MGARASILRGEKLDRWKIRLRPGGKKHYMLKHLVWASRELERFALNPDLLETSEGCKQIMSQLQPALKTGTEELRSLYNTVATLYCVHRKIEVRDTKEALDRIEEEQNKSQQKTQQAEAADKGKVSQNYPIVQNLQGQMVHQPLSPRTLNAWVKVIEEKAFSPEVIPMFTALSEGATPQDLNTMLNTVGGHQAAMQMLKDTINEEAAEWDRLHPAQAGPVAPGQIREPRGSDIAGTTSTLQEQITWMTSNPPIPVGEIYKRWIILGLNKIVRMYSPVSILDIRQGPKEPFRDYVDRFFKTLRAEQATQEVKNWMTDTLLVQNANPDCKTILRALGPGATLEEMMTACQGVGGPSHKARVLAEAMSQANHGTTVMMQRSNFKGPRRTIKCFNCGKEGHLARNCRAPRKKGCWKCGREGHQMKDCTEKQANFLGRIWPSNKGRPGNFLQSRPEPSAPPAESFRFEEATPPPKQEMMTDKEALTSLKSLFGSDLLLQ</sequence>
<evidence type="ECO:0000256" key="3">
    <source>
        <dbReference type="ARBA" id="ARBA00008364"/>
    </source>
</evidence>
<dbReference type="PRINTS" id="PR00234">
    <property type="entry name" value="HIV1MATRIX"/>
</dbReference>
<feature type="domain" description="CCHC-type" evidence="30">
    <location>
        <begin position="388"/>
        <end position="403"/>
    </location>
</feature>
<dbReference type="Proteomes" id="UP000125657">
    <property type="component" value="Genome"/>
</dbReference>
<keyword evidence="12" id="KW-0519">Myristate</keyword>
<protein>
    <recommendedName>
        <fullName evidence="28">Gag polyprotein</fullName>
    </recommendedName>
    <component>
        <recommendedName>
            <fullName evidence="28">Matrix protein p17</fullName>
            <shortName evidence="28">MA</shortName>
        </recommendedName>
    </component>
</protein>
<keyword evidence="4" id="KW-1187">Viral budding via the host ESCRT complexes</keyword>
<dbReference type="SUPFAM" id="SSF47836">
    <property type="entry name" value="Retroviral matrix proteins"/>
    <property type="match status" value="1"/>
</dbReference>
<keyword evidence="18 28" id="KW-0946">Virion</keyword>
<evidence type="ECO:0000256" key="6">
    <source>
        <dbReference type="ARBA" id="ARBA00022553"/>
    </source>
</evidence>
<keyword evidence="22 28" id="KW-0543">Viral nucleoprotein</keyword>
<dbReference type="PROSITE" id="PS50158">
    <property type="entry name" value="ZF_CCHC"/>
    <property type="match status" value="2"/>
</dbReference>
<dbReference type="InterPro" id="IPR001878">
    <property type="entry name" value="Znf_CCHC"/>
</dbReference>
<evidence type="ECO:0000256" key="1">
    <source>
        <dbReference type="ARBA" id="ARBA00004425"/>
    </source>
</evidence>
<keyword evidence="15" id="KW-0688">Ribosomal frameshifting</keyword>
<keyword evidence="11" id="KW-1198">Viral budding</keyword>
<dbReference type="SUPFAM" id="SSF47943">
    <property type="entry name" value="Retrovirus capsid protein, N-terminal core domain"/>
    <property type="match status" value="1"/>
</dbReference>
<dbReference type="InterPro" id="IPR000071">
    <property type="entry name" value="Lentvrl_matrix_N"/>
</dbReference>
<evidence type="ECO:0000256" key="14">
    <source>
        <dbReference type="ARBA" id="ARBA00022737"/>
    </source>
</evidence>
<keyword evidence="21" id="KW-1039">Host endosome</keyword>
<dbReference type="FunFam" id="1.10.1200.30:FF:000001">
    <property type="entry name" value="Gag polyprotein"/>
    <property type="match status" value="1"/>
</dbReference>
<evidence type="ECO:0000256" key="11">
    <source>
        <dbReference type="ARBA" id="ARBA00022637"/>
    </source>
</evidence>
<dbReference type="PANTHER" id="PTHR40389">
    <property type="entry name" value="ENDOGENOUS RETROVIRUS GROUP K MEMBER 24 GAG POLYPROTEIN-RELATED"/>
    <property type="match status" value="1"/>
</dbReference>
<keyword evidence="24 28" id="KW-1035">Host cytoplasm</keyword>
<proteinExistence type="inferred from homology"/>
<keyword evidence="13 28" id="KW-0479">Metal-binding</keyword>
<evidence type="ECO:0000256" key="8">
    <source>
        <dbReference type="ARBA" id="ARBA00022562"/>
    </source>
</evidence>
<evidence type="ECO:0000256" key="17">
    <source>
        <dbReference type="ARBA" id="ARBA00022833"/>
    </source>
</evidence>
<organism evidence="31 32">
    <name type="scientific">Human immunodeficiency virus type 1</name>
    <name type="common">HIV-1</name>
    <dbReference type="NCBI Taxonomy" id="11676"/>
    <lineage>
        <taxon>Viruses</taxon>
        <taxon>Riboviria</taxon>
        <taxon>Pararnavirae</taxon>
        <taxon>Artverviricota</taxon>
        <taxon>Revtraviricetes</taxon>
        <taxon>Ortervirales</taxon>
        <taxon>Retroviridae</taxon>
        <taxon>Orthoretrovirinae</taxon>
        <taxon>Lentivirus</taxon>
        <taxon>Lentivirus humimdef1</taxon>
    </lineage>
</organism>
<evidence type="ECO:0000256" key="28">
    <source>
        <dbReference type="RuleBase" id="RU004487"/>
    </source>
</evidence>
<evidence type="ECO:0000313" key="32">
    <source>
        <dbReference type="Proteomes" id="UP000125657"/>
    </source>
</evidence>
<evidence type="ECO:0000256" key="25">
    <source>
        <dbReference type="ARBA" id="ARBA00023288"/>
    </source>
</evidence>
<evidence type="ECO:0000256" key="16">
    <source>
        <dbReference type="ARBA" id="ARBA00022771"/>
    </source>
</evidence>
<keyword evidence="19" id="KW-1043">Host membrane</keyword>
<evidence type="ECO:0000256" key="4">
    <source>
        <dbReference type="ARBA" id="ARBA00022462"/>
    </source>
</evidence>
<evidence type="ECO:0000256" key="21">
    <source>
        <dbReference type="ARBA" id="ARBA00023046"/>
    </source>
</evidence>
<dbReference type="Pfam" id="PF00540">
    <property type="entry name" value="Gag_p17"/>
    <property type="match status" value="1"/>
</dbReference>
<keyword evidence="25" id="KW-0449">Lipoprotein</keyword>
<evidence type="ECO:0000256" key="18">
    <source>
        <dbReference type="ARBA" id="ARBA00022844"/>
    </source>
</evidence>
<dbReference type="GO" id="GO:0003723">
    <property type="term" value="F:RNA binding"/>
    <property type="evidence" value="ECO:0007669"/>
    <property type="project" value="UniProtKB-KW"/>
</dbReference>
<dbReference type="GO" id="GO:0072494">
    <property type="term" value="C:host multivesicular body"/>
    <property type="evidence" value="ECO:0007669"/>
    <property type="project" value="UniProtKB-SubCell"/>
</dbReference>
<feature type="domain" description="CCHC-type" evidence="30">
    <location>
        <begin position="410"/>
        <end position="425"/>
    </location>
</feature>
<evidence type="ECO:0000259" key="30">
    <source>
        <dbReference type="PROSITE" id="PS50158"/>
    </source>
</evidence>
<dbReference type="InterPro" id="IPR014817">
    <property type="entry name" value="Gag_p6"/>
</dbReference>
<dbReference type="Gene3D" id="1.10.375.10">
    <property type="entry name" value="Human Immunodeficiency Virus Type 1 Capsid Protein"/>
    <property type="match status" value="1"/>
</dbReference>
<dbReference type="FunFam" id="1.10.375.10:FF:000001">
    <property type="entry name" value="Gag polyprotein"/>
    <property type="match status" value="1"/>
</dbReference>
<dbReference type="Gene3D" id="1.20.5.760">
    <property type="entry name" value="Single helix bin"/>
    <property type="match status" value="1"/>
</dbReference>
<evidence type="ECO:0000256" key="27">
    <source>
        <dbReference type="PROSITE-ProRule" id="PRU00047"/>
    </source>
</evidence>
<dbReference type="FunFam" id="4.10.60.10:FF:000001">
    <property type="entry name" value="Gag polyprotein"/>
    <property type="match status" value="1"/>
</dbReference>
<dbReference type="InterPro" id="IPR012344">
    <property type="entry name" value="Matrix_HIV/RSV_N"/>
</dbReference>
<keyword evidence="20 28" id="KW-0694">RNA-binding</keyword>
<evidence type="ECO:0000256" key="23">
    <source>
        <dbReference type="ARBA" id="ARBA00023136"/>
    </source>
</evidence>
<keyword evidence="16 27" id="KW-0863">Zinc-finger</keyword>
<dbReference type="Gene3D" id="4.10.60.10">
    <property type="entry name" value="Zinc finger, CCHC-type"/>
    <property type="match status" value="1"/>
</dbReference>
<keyword evidence="10" id="KW-1188">Viral release from host cell</keyword>
<dbReference type="GO" id="GO:0020002">
    <property type="term" value="C:host cell plasma membrane"/>
    <property type="evidence" value="ECO:0007669"/>
    <property type="project" value="UniProtKB-SubCell"/>
</dbReference>
<name>A0A140ED55_HV1</name>
<feature type="region of interest" description="Disordered" evidence="29">
    <location>
        <begin position="435"/>
        <end position="476"/>
    </location>
</feature>
<evidence type="ECO:0000256" key="15">
    <source>
        <dbReference type="ARBA" id="ARBA00022758"/>
    </source>
</evidence>
<dbReference type="InterPro" id="IPR036875">
    <property type="entry name" value="Znf_CCHC_sf"/>
</dbReference>
<dbReference type="InterPro" id="IPR008916">
    <property type="entry name" value="Retrov_capsid_C"/>
</dbReference>
<dbReference type="PANTHER" id="PTHR40389:SF4">
    <property type="match status" value="1"/>
</dbReference>
<evidence type="ECO:0000313" key="31">
    <source>
        <dbReference type="EMBL" id="AML03096.1"/>
    </source>
</evidence>
<dbReference type="EMBL" id="KU319551">
    <property type="protein sequence ID" value="AML03096.1"/>
    <property type="molecule type" value="Genomic_RNA"/>
</dbReference>
<organismHost>
    <name type="scientific">Homo sapiens</name>
    <name type="common">Human</name>
    <dbReference type="NCBI Taxonomy" id="9606"/>
</organismHost>
<keyword evidence="9 28" id="KW-0945">Host-virus interaction</keyword>
<evidence type="ECO:0000256" key="20">
    <source>
        <dbReference type="ARBA" id="ARBA00022884"/>
    </source>
</evidence>
<dbReference type="GO" id="GO:0019013">
    <property type="term" value="C:viral nucleocapsid"/>
    <property type="evidence" value="ECO:0007669"/>
    <property type="project" value="UniProtKB-KW"/>
</dbReference>
<dbReference type="SUPFAM" id="SSF47353">
    <property type="entry name" value="Retrovirus capsid dimerization domain-like"/>
    <property type="match status" value="1"/>
</dbReference>
<keyword evidence="6" id="KW-0597">Phosphoprotein</keyword>
<evidence type="ECO:0000256" key="26">
    <source>
        <dbReference type="ARBA" id="ARBA00037826"/>
    </source>
</evidence>
<dbReference type="GO" id="GO:0008270">
    <property type="term" value="F:zinc ion binding"/>
    <property type="evidence" value="ECO:0007669"/>
    <property type="project" value="UniProtKB-KW"/>
</dbReference>
<evidence type="ECO:0000256" key="19">
    <source>
        <dbReference type="ARBA" id="ARBA00022870"/>
    </source>
</evidence>
<dbReference type="GO" id="GO:0039702">
    <property type="term" value="P:viral budding via host ESCRT complex"/>
    <property type="evidence" value="ECO:0007669"/>
    <property type="project" value="UniProtKB-KW"/>
</dbReference>
<accession>A0A140ED55</accession>